<name>A0A4Y8CW42_9HELO</name>
<evidence type="ECO:0000256" key="1">
    <source>
        <dbReference type="ARBA" id="ARBA00006333"/>
    </source>
</evidence>
<comment type="caution">
    <text evidence="2">The sequence shown here is derived from an EMBL/GenBank/DDBJ whole genome shotgun (WGS) entry which is preliminary data.</text>
</comment>
<dbReference type="GO" id="GO:0016102">
    <property type="term" value="P:diterpenoid biosynthetic process"/>
    <property type="evidence" value="ECO:0007669"/>
    <property type="project" value="TreeGrafter"/>
</dbReference>
<dbReference type="AlphaFoldDB" id="A0A4Y8CW42"/>
<organism evidence="2 3">
    <name type="scientific">Botryotinia calthae</name>
    <dbReference type="NCBI Taxonomy" id="38488"/>
    <lineage>
        <taxon>Eukaryota</taxon>
        <taxon>Fungi</taxon>
        <taxon>Dikarya</taxon>
        <taxon>Ascomycota</taxon>
        <taxon>Pezizomycotina</taxon>
        <taxon>Leotiomycetes</taxon>
        <taxon>Helotiales</taxon>
        <taxon>Sclerotiniaceae</taxon>
        <taxon>Botryotinia</taxon>
    </lineage>
</organism>
<proteinExistence type="inferred from homology"/>
<reference evidence="2 3" key="1">
    <citation type="submission" date="2017-11" db="EMBL/GenBank/DDBJ databases">
        <title>Comparative genomics of Botrytis spp.</title>
        <authorList>
            <person name="Valero-Jimenez C.A."/>
            <person name="Tapia P."/>
            <person name="Veloso J."/>
            <person name="Silva-Moreno E."/>
            <person name="Staats M."/>
            <person name="Valdes J.H."/>
            <person name="Van Kan J.A.L."/>
        </authorList>
    </citation>
    <scope>NUCLEOTIDE SEQUENCE [LARGE SCALE GENOMIC DNA]</scope>
    <source>
        <strain evidence="2 3">MUCL2830</strain>
    </source>
</reference>
<sequence>MDSLGLNTKAQILVQTLTNQVCQQHGSGNMSTAIYATAWVSMITRSTNSGMVLLFPESYQYILEPQARDGDWETYASTDQEAEAYLRSAITSSIARGTGSVPCAFPITIFETTWILTILMKSNFSSSVLGLYNLNILSEFLKKEFRVQGGILDSASATPLILADTDVTSKTIETLSLLGDFVSPDNMISTYETATHFNRMGPNETLASAQIAIVEDPSCYIKQIVKAASFLCEIWSLGKVKDKWACINPVHRAKPSALTETS</sequence>
<evidence type="ECO:0000313" key="3">
    <source>
        <dbReference type="Proteomes" id="UP000297299"/>
    </source>
</evidence>
<gene>
    <name evidence="2" type="ORF">BOTCAL_0263g00050</name>
</gene>
<dbReference type="STRING" id="38488.A0A4Y8CW42"/>
<dbReference type="InterPro" id="IPR050148">
    <property type="entry name" value="Terpene_synthase-like"/>
</dbReference>
<keyword evidence="3" id="KW-1185">Reference proteome</keyword>
<protein>
    <submittedName>
        <fullName evidence="2">Uncharacterized protein</fullName>
    </submittedName>
</protein>
<accession>A0A4Y8CW42</accession>
<dbReference type="Proteomes" id="UP000297299">
    <property type="component" value="Unassembled WGS sequence"/>
</dbReference>
<dbReference type="PANTHER" id="PTHR31739">
    <property type="entry name" value="ENT-COPALYL DIPHOSPHATE SYNTHASE, CHLOROPLASTIC"/>
    <property type="match status" value="1"/>
</dbReference>
<dbReference type="GO" id="GO:0010333">
    <property type="term" value="F:terpene synthase activity"/>
    <property type="evidence" value="ECO:0007669"/>
    <property type="project" value="InterPro"/>
</dbReference>
<dbReference type="EMBL" id="PHWZ01000262">
    <property type="protein sequence ID" value="TEY51918.1"/>
    <property type="molecule type" value="Genomic_DNA"/>
</dbReference>
<evidence type="ECO:0000313" key="2">
    <source>
        <dbReference type="EMBL" id="TEY51918.1"/>
    </source>
</evidence>
<comment type="similarity">
    <text evidence="1">Belongs to the terpene synthase family.</text>
</comment>
<dbReference type="PANTHER" id="PTHR31739:SF25">
    <property type="entry name" value="(E,E)-GERANYLLINALOOL SYNTHASE"/>
    <property type="match status" value="1"/>
</dbReference>
<dbReference type="Gene3D" id="1.50.10.160">
    <property type="match status" value="1"/>
</dbReference>
<dbReference type="OrthoDB" id="2343925at2759"/>
<dbReference type="GO" id="GO:0000287">
    <property type="term" value="F:magnesium ion binding"/>
    <property type="evidence" value="ECO:0007669"/>
    <property type="project" value="TreeGrafter"/>
</dbReference>